<evidence type="ECO:0000313" key="9">
    <source>
        <dbReference type="Proteomes" id="UP001221328"/>
    </source>
</evidence>
<dbReference type="InterPro" id="IPR012818">
    <property type="entry name" value="CbiE"/>
</dbReference>
<gene>
    <name evidence="8" type="primary">cbiE</name>
    <name evidence="8" type="ORF">PO587_14785</name>
</gene>
<dbReference type="PANTHER" id="PTHR43182">
    <property type="entry name" value="COBALT-PRECORRIN-6B C(15)-METHYLTRANSFERASE (DECARBOXYLATING)"/>
    <property type="match status" value="1"/>
</dbReference>
<dbReference type="InterPro" id="IPR035996">
    <property type="entry name" value="4pyrrol_Methylase_sf"/>
</dbReference>
<dbReference type="InterPro" id="IPR014776">
    <property type="entry name" value="4pyrrole_Mease_sub2"/>
</dbReference>
<evidence type="ECO:0000313" key="8">
    <source>
        <dbReference type="EMBL" id="MDC2955735.1"/>
    </source>
</evidence>
<dbReference type="CDD" id="cd02440">
    <property type="entry name" value="AdoMet_MTases"/>
    <property type="match status" value="1"/>
</dbReference>
<comment type="pathway">
    <text evidence="1">Cofactor biosynthesis; adenosylcobalamin biosynthesis.</text>
</comment>
<comment type="caution">
    <text evidence="8">The sequence shown here is derived from an EMBL/GenBank/DDBJ whole genome shotgun (WGS) entry which is preliminary data.</text>
</comment>
<dbReference type="CDD" id="cd11644">
    <property type="entry name" value="Precorrin-6Y-MT"/>
    <property type="match status" value="1"/>
</dbReference>
<name>A0ABT5FT77_9ACTN</name>
<dbReference type="Gene3D" id="3.30.950.10">
    <property type="entry name" value="Methyltransferase, Cobalt-precorrin-4 Transmethylase, Domain 2"/>
    <property type="match status" value="1"/>
</dbReference>
<organism evidence="8 9">
    <name type="scientific">Streptomyces gilvifuscus</name>
    <dbReference type="NCBI Taxonomy" id="1550617"/>
    <lineage>
        <taxon>Bacteria</taxon>
        <taxon>Bacillati</taxon>
        <taxon>Actinomycetota</taxon>
        <taxon>Actinomycetes</taxon>
        <taxon>Kitasatosporales</taxon>
        <taxon>Streptomycetaceae</taxon>
        <taxon>Streptomyces</taxon>
    </lineage>
</organism>
<dbReference type="InterPro" id="IPR029063">
    <property type="entry name" value="SAM-dependent_MTases_sf"/>
</dbReference>
<evidence type="ECO:0000256" key="2">
    <source>
        <dbReference type="ARBA" id="ARBA00022573"/>
    </source>
</evidence>
<feature type="domain" description="Methyltransferase" evidence="7">
    <location>
        <begin position="260"/>
        <end position="327"/>
    </location>
</feature>
<reference evidence="8 9" key="1">
    <citation type="journal article" date="2015" name="Int. J. Syst. Evol. Microbiol.">
        <title>Streptomyces gilvifuscus sp. nov., an actinomycete that produces antibacterial compounds isolated from soil.</title>
        <authorList>
            <person name="Nguyen T.M."/>
            <person name="Kim J."/>
        </authorList>
    </citation>
    <scope>NUCLEOTIDE SEQUENCE [LARGE SCALE GENOMIC DNA]</scope>
    <source>
        <strain evidence="8 9">T113</strain>
    </source>
</reference>
<dbReference type="RefSeq" id="WP_272175493.1">
    <property type="nucleotide sequence ID" value="NZ_JAQOSK010000005.1"/>
</dbReference>
<dbReference type="InterPro" id="IPR050714">
    <property type="entry name" value="Cobalamin_biosynth_MTase"/>
</dbReference>
<protein>
    <submittedName>
        <fullName evidence="8">Precorrin-6y C5,15-methyltransferase (Decarboxylating) subunit CbiE</fullName>
    </submittedName>
</protein>
<evidence type="ECO:0000256" key="5">
    <source>
        <dbReference type="ARBA" id="ARBA00022691"/>
    </source>
</evidence>
<dbReference type="Gene3D" id="3.40.1010.10">
    <property type="entry name" value="Cobalt-precorrin-4 Transmethylase, Domain 1"/>
    <property type="match status" value="1"/>
</dbReference>
<dbReference type="PIRSF" id="PIRSF036428">
    <property type="entry name" value="CobL"/>
    <property type="match status" value="1"/>
</dbReference>
<dbReference type="InterPro" id="IPR014008">
    <property type="entry name" value="Cbl_synth_MTase_CbiT"/>
</dbReference>
<keyword evidence="9" id="KW-1185">Reference proteome</keyword>
<evidence type="ECO:0000259" key="7">
    <source>
        <dbReference type="Pfam" id="PF13649"/>
    </source>
</evidence>
<keyword evidence="2" id="KW-0169">Cobalamin biosynthesis</keyword>
<evidence type="ECO:0000256" key="3">
    <source>
        <dbReference type="ARBA" id="ARBA00022603"/>
    </source>
</evidence>
<dbReference type="Proteomes" id="UP001221328">
    <property type="component" value="Unassembled WGS sequence"/>
</dbReference>
<feature type="domain" description="Tetrapyrrole methylase" evidence="6">
    <location>
        <begin position="8"/>
        <end position="188"/>
    </location>
</feature>
<dbReference type="SUPFAM" id="SSF53335">
    <property type="entry name" value="S-adenosyl-L-methionine-dependent methyltransferases"/>
    <property type="match status" value="1"/>
</dbReference>
<dbReference type="InterPro" id="IPR014777">
    <property type="entry name" value="4pyrrole_Mease_sub1"/>
</dbReference>
<keyword evidence="4" id="KW-0808">Transferase</keyword>
<dbReference type="Pfam" id="PF00590">
    <property type="entry name" value="TP_methylase"/>
    <property type="match status" value="1"/>
</dbReference>
<evidence type="ECO:0000259" key="6">
    <source>
        <dbReference type="Pfam" id="PF00590"/>
    </source>
</evidence>
<keyword evidence="3" id="KW-0489">Methyltransferase</keyword>
<dbReference type="EMBL" id="JAQOSK010000005">
    <property type="protein sequence ID" value="MDC2955735.1"/>
    <property type="molecule type" value="Genomic_DNA"/>
</dbReference>
<dbReference type="SUPFAM" id="SSF53790">
    <property type="entry name" value="Tetrapyrrole methylase"/>
    <property type="match status" value="1"/>
</dbReference>
<proteinExistence type="predicted"/>
<dbReference type="InterPro" id="IPR000878">
    <property type="entry name" value="4pyrrol_Mease"/>
</dbReference>
<dbReference type="Pfam" id="PF13649">
    <property type="entry name" value="Methyltransf_25"/>
    <property type="match status" value="1"/>
</dbReference>
<dbReference type="PANTHER" id="PTHR43182:SF1">
    <property type="entry name" value="COBALT-PRECORRIN-7 C(5)-METHYLTRANSFERASE"/>
    <property type="match status" value="1"/>
</dbReference>
<dbReference type="NCBIfam" id="TIGR02469">
    <property type="entry name" value="CbiT"/>
    <property type="match status" value="1"/>
</dbReference>
<sequence>MSDVSGPITVVGTGTGTPVPAEVLAGAGLVVGGRRHLEAAAVPPDAEQVVLGPLGPALDAVERHLDQGGRVVVLASGDPGFFGIVRVLAERFGSGRLDVRPGVSSVAAAFARAGLTWDDAVVVSAHGRALRTAVNVCRARPKVAVLTGPGSGPAELGAALRGAGRVLVVASALGSGAERVERVTPAEAAGRDWGADVSVVLCLDETRATGGVRTVAGAPAGPGLWALDEGAFAHRDSMITKFEVRALALARLGPRLGDLVWDVGAGSGSVAVECARFGAAVAAVEKSADGVERIRANAAAHGVDVQVVHGSAPAALSELDDPDAVFVGGGGADLPAVVGACARRARRTVVVAVAALDRVPAAREALTGAGFDCDGVLLQSSRLAPLPGDVTRLAATNPVFLLWGVRTPVSDEGVAQ</sequence>
<dbReference type="InterPro" id="IPR006365">
    <property type="entry name" value="Cbl_synth_CobL"/>
</dbReference>
<accession>A0ABT5FT77</accession>
<evidence type="ECO:0000256" key="1">
    <source>
        <dbReference type="ARBA" id="ARBA00004953"/>
    </source>
</evidence>
<dbReference type="Gene3D" id="3.40.50.150">
    <property type="entry name" value="Vaccinia Virus protein VP39"/>
    <property type="match status" value="1"/>
</dbReference>
<keyword evidence="5" id="KW-0949">S-adenosyl-L-methionine</keyword>
<dbReference type="NCBIfam" id="TIGR02467">
    <property type="entry name" value="CbiE"/>
    <property type="match status" value="1"/>
</dbReference>
<dbReference type="InterPro" id="IPR041698">
    <property type="entry name" value="Methyltransf_25"/>
</dbReference>
<evidence type="ECO:0000256" key="4">
    <source>
        <dbReference type="ARBA" id="ARBA00022679"/>
    </source>
</evidence>